<dbReference type="Gene3D" id="3.10.180.10">
    <property type="entry name" value="2,3-Dihydroxybiphenyl 1,2-Dioxygenase, domain 1"/>
    <property type="match status" value="1"/>
</dbReference>
<dbReference type="PANTHER" id="PTHR35908">
    <property type="entry name" value="HYPOTHETICAL FUSION PROTEIN"/>
    <property type="match status" value="1"/>
</dbReference>
<keyword evidence="3" id="KW-1185">Reference proteome</keyword>
<dbReference type="CDD" id="cd06587">
    <property type="entry name" value="VOC"/>
    <property type="match status" value="1"/>
</dbReference>
<dbReference type="InterPro" id="IPR029068">
    <property type="entry name" value="Glyas_Bleomycin-R_OHBP_Dase"/>
</dbReference>
<dbReference type="EMBL" id="JABFCS010000001">
    <property type="protein sequence ID" value="NNU43437.1"/>
    <property type="molecule type" value="Genomic_DNA"/>
</dbReference>
<reference evidence="2 3" key="2">
    <citation type="submission" date="2020-06" db="EMBL/GenBank/DDBJ databases">
        <title>Ramlibacter rhizophilus sp. nov., isolated from rhizosphere soil of national flower Mugunghwa from South Korea.</title>
        <authorList>
            <person name="Zheng-Fei Y."/>
            <person name="Huan T."/>
        </authorList>
    </citation>
    <scope>NUCLEOTIDE SEQUENCE [LARGE SCALE GENOMIC DNA]</scope>
    <source>
        <strain evidence="2 3">B156</strain>
    </source>
</reference>
<dbReference type="PANTHER" id="PTHR35908:SF1">
    <property type="entry name" value="CONSERVED PROTEIN"/>
    <property type="match status" value="1"/>
</dbReference>
<dbReference type="RefSeq" id="WP_171558640.1">
    <property type="nucleotide sequence ID" value="NZ_JABFCS010000001.1"/>
</dbReference>
<dbReference type="PROSITE" id="PS51819">
    <property type="entry name" value="VOC"/>
    <property type="match status" value="1"/>
</dbReference>
<comment type="caution">
    <text evidence="2">The sequence shown here is derived from an EMBL/GenBank/DDBJ whole genome shotgun (WGS) entry which is preliminary data.</text>
</comment>
<proteinExistence type="predicted"/>
<gene>
    <name evidence="2" type="ORF">HK415_10125</name>
</gene>
<dbReference type="SUPFAM" id="SSF54593">
    <property type="entry name" value="Glyoxalase/Bleomycin resistance protein/Dihydroxybiphenyl dioxygenase"/>
    <property type="match status" value="1"/>
</dbReference>
<feature type="domain" description="VOC" evidence="1">
    <location>
        <begin position="5"/>
        <end position="128"/>
    </location>
</feature>
<reference evidence="2 3" key="1">
    <citation type="submission" date="2020-05" db="EMBL/GenBank/DDBJ databases">
        <authorList>
            <person name="Khan S.A."/>
            <person name="Jeon C.O."/>
            <person name="Chun B.H."/>
        </authorList>
    </citation>
    <scope>NUCLEOTIDE SEQUENCE [LARGE SCALE GENOMIC DNA]</scope>
    <source>
        <strain evidence="2 3">B156</strain>
    </source>
</reference>
<dbReference type="AlphaFoldDB" id="A0A849KBB9"/>
<dbReference type="Proteomes" id="UP000552954">
    <property type="component" value="Unassembled WGS sequence"/>
</dbReference>
<evidence type="ECO:0000313" key="3">
    <source>
        <dbReference type="Proteomes" id="UP000552954"/>
    </source>
</evidence>
<accession>A0A849KBB9</accession>
<evidence type="ECO:0000313" key="2">
    <source>
        <dbReference type="EMBL" id="NNU43437.1"/>
    </source>
</evidence>
<name>A0A849KBB9_9BURK</name>
<dbReference type="InterPro" id="IPR041581">
    <property type="entry name" value="Glyoxalase_6"/>
</dbReference>
<organism evidence="2 3">
    <name type="scientific">Ramlibacter montanisoli</name>
    <dbReference type="NCBI Taxonomy" id="2732512"/>
    <lineage>
        <taxon>Bacteria</taxon>
        <taxon>Pseudomonadati</taxon>
        <taxon>Pseudomonadota</taxon>
        <taxon>Betaproteobacteria</taxon>
        <taxon>Burkholderiales</taxon>
        <taxon>Comamonadaceae</taxon>
        <taxon>Ramlibacter</taxon>
    </lineage>
</organism>
<evidence type="ECO:0000259" key="1">
    <source>
        <dbReference type="PROSITE" id="PS51819"/>
    </source>
</evidence>
<sequence>MHRSRLGTIVIDCQTQDVEAATAFWSQALGWPARPLQDPADANYRVFASPPEQPTVLVQAVSHPSRVHIDIETDDVEAEVARLEALGAKRVQFVKRWWVMEAPTGQRFCVVRPQRADFPGDANTWNTPGQGS</sequence>
<dbReference type="Pfam" id="PF18029">
    <property type="entry name" value="Glyoxalase_6"/>
    <property type="match status" value="1"/>
</dbReference>
<dbReference type="InterPro" id="IPR037523">
    <property type="entry name" value="VOC_core"/>
</dbReference>
<protein>
    <submittedName>
        <fullName evidence="2">VOC family protein</fullName>
    </submittedName>
</protein>